<reference evidence="1 2" key="1">
    <citation type="submission" date="2019-02" db="EMBL/GenBank/DDBJ databases">
        <title>Draft Genome Sequence of Streptomyces sp. AM-2504, identified by 16S rRNA comparative analysis as a Streptomyces Kasugaensis strain.</title>
        <authorList>
            <person name="Napolioni V."/>
            <person name="Giuliodori A.M."/>
            <person name="Spurio R."/>
            <person name="Fabbretti A."/>
        </authorList>
    </citation>
    <scope>NUCLEOTIDE SEQUENCE [LARGE SCALE GENOMIC DNA]</scope>
    <source>
        <strain evidence="1 2">AM-2504</strain>
    </source>
</reference>
<dbReference type="Proteomes" id="UP000292452">
    <property type="component" value="Unassembled WGS sequence"/>
</dbReference>
<dbReference type="RefSeq" id="WP_131122468.1">
    <property type="nucleotide sequence ID" value="NZ_SIXH01000036.1"/>
</dbReference>
<dbReference type="AlphaFoldDB" id="A0A4Q9HYZ8"/>
<evidence type="ECO:0000313" key="1">
    <source>
        <dbReference type="EMBL" id="TBO60506.1"/>
    </source>
</evidence>
<proteinExistence type="predicted"/>
<gene>
    <name evidence="1" type="ORF">EYS09_06310</name>
</gene>
<organism evidence="1 2">
    <name type="scientific">Streptomyces kasugaensis</name>
    <dbReference type="NCBI Taxonomy" id="1946"/>
    <lineage>
        <taxon>Bacteria</taxon>
        <taxon>Bacillati</taxon>
        <taxon>Actinomycetota</taxon>
        <taxon>Actinomycetes</taxon>
        <taxon>Kitasatosporales</taxon>
        <taxon>Streptomycetaceae</taxon>
        <taxon>Streptomyces</taxon>
    </lineage>
</organism>
<comment type="caution">
    <text evidence="1">The sequence shown here is derived from an EMBL/GenBank/DDBJ whole genome shotgun (WGS) entry which is preliminary data.</text>
</comment>
<keyword evidence="2" id="KW-1185">Reference proteome</keyword>
<name>A0A4Q9HYZ8_STRKA</name>
<sequence length="75" mass="7885">MATTSATGDVELQFANVHGDVSVTSDTAMTAPKVLLYDEFGVPTDGQAPQRYGWLGAKQRSGEALDGVILMGARI</sequence>
<dbReference type="EMBL" id="SIXH01000036">
    <property type="protein sequence ID" value="TBO60506.1"/>
    <property type="molecule type" value="Genomic_DNA"/>
</dbReference>
<evidence type="ECO:0000313" key="2">
    <source>
        <dbReference type="Proteomes" id="UP000292452"/>
    </source>
</evidence>
<accession>A0A4Q9HYZ8</accession>
<protein>
    <submittedName>
        <fullName evidence="1">Uncharacterized protein</fullName>
    </submittedName>
</protein>